<evidence type="ECO:0000313" key="2">
    <source>
        <dbReference type="EMBL" id="SVA37687.1"/>
    </source>
</evidence>
<feature type="region of interest" description="Disordered" evidence="1">
    <location>
        <begin position="1"/>
        <end position="25"/>
    </location>
</feature>
<organism evidence="2">
    <name type="scientific">marine metagenome</name>
    <dbReference type="NCBI Taxonomy" id="408172"/>
    <lineage>
        <taxon>unclassified sequences</taxon>
        <taxon>metagenomes</taxon>
        <taxon>ecological metagenomes</taxon>
    </lineage>
</organism>
<feature type="non-terminal residue" evidence="2">
    <location>
        <position position="25"/>
    </location>
</feature>
<evidence type="ECO:0000256" key="1">
    <source>
        <dbReference type="SAM" id="MobiDB-lite"/>
    </source>
</evidence>
<name>A0A381VDG3_9ZZZZ</name>
<gene>
    <name evidence="2" type="ORF">METZ01_LOCUS90541</name>
</gene>
<reference evidence="2" key="1">
    <citation type="submission" date="2018-05" db="EMBL/GenBank/DDBJ databases">
        <authorList>
            <person name="Lanie J.A."/>
            <person name="Ng W.-L."/>
            <person name="Kazmierczak K.M."/>
            <person name="Andrzejewski T.M."/>
            <person name="Davidsen T.M."/>
            <person name="Wayne K.J."/>
            <person name="Tettelin H."/>
            <person name="Glass J.I."/>
            <person name="Rusch D."/>
            <person name="Podicherti R."/>
            <person name="Tsui H.-C.T."/>
            <person name="Winkler M.E."/>
        </authorList>
    </citation>
    <scope>NUCLEOTIDE SEQUENCE</scope>
</reference>
<dbReference type="AlphaFoldDB" id="A0A381VDG3"/>
<dbReference type="EMBL" id="UINC01008370">
    <property type="protein sequence ID" value="SVA37687.1"/>
    <property type="molecule type" value="Genomic_DNA"/>
</dbReference>
<proteinExistence type="predicted"/>
<sequence length="25" mass="2809">MSSFLPDISPCREFGRQNVGRSEPV</sequence>
<accession>A0A381VDG3</accession>
<protein>
    <submittedName>
        <fullName evidence="2">Uncharacterized protein</fullName>
    </submittedName>
</protein>